<accession>A0A8I0MT79</accession>
<protein>
    <submittedName>
        <fullName evidence="1">Uncharacterized protein</fullName>
    </submittedName>
</protein>
<name>A0A8I0MT79_9GAMM</name>
<reference evidence="1 2" key="1">
    <citation type="submission" date="2015-06" db="EMBL/GenBank/DDBJ databases">
        <title>Genome sequence of Pseudoalteromonas peptidolytica.</title>
        <authorList>
            <person name="Xie B.-B."/>
            <person name="Rong J.-C."/>
            <person name="Qin Q.-L."/>
            <person name="Zhang Y.-Z."/>
        </authorList>
    </citation>
    <scope>NUCLEOTIDE SEQUENCE [LARGE SCALE GENOMIC DNA]</scope>
    <source>
        <strain evidence="1 2">F12-50-A1</strain>
    </source>
</reference>
<dbReference type="EMBL" id="AQHF01000020">
    <property type="protein sequence ID" value="MBE0345380.1"/>
    <property type="molecule type" value="Genomic_DNA"/>
</dbReference>
<dbReference type="AlphaFoldDB" id="A0A8I0MT79"/>
<evidence type="ECO:0000313" key="1">
    <source>
        <dbReference type="EMBL" id="MBE0345380.1"/>
    </source>
</evidence>
<organism evidence="1 2">
    <name type="scientific">Pseudoalteromonas peptidolytica F12-50-A1</name>
    <dbReference type="NCBI Taxonomy" id="1315280"/>
    <lineage>
        <taxon>Bacteria</taxon>
        <taxon>Pseudomonadati</taxon>
        <taxon>Pseudomonadota</taxon>
        <taxon>Gammaproteobacteria</taxon>
        <taxon>Alteromonadales</taxon>
        <taxon>Pseudoalteromonadaceae</taxon>
        <taxon>Pseudoalteromonas</taxon>
    </lineage>
</organism>
<comment type="caution">
    <text evidence="1">The sequence shown here is derived from an EMBL/GenBank/DDBJ whole genome shotgun (WGS) entry which is preliminary data.</text>
</comment>
<sequence>MSTADAAKCDSTLAVTPIIVDLDNSNVNPDVDTCAVSAPRSLVATSDFVIEHPKLTYCFSNALYESIRAPPVVD</sequence>
<keyword evidence="2" id="KW-1185">Reference proteome</keyword>
<proteinExistence type="predicted"/>
<evidence type="ECO:0000313" key="2">
    <source>
        <dbReference type="Proteomes" id="UP000660708"/>
    </source>
</evidence>
<gene>
    <name evidence="1" type="ORF">PPEP_a0245</name>
</gene>
<dbReference type="Proteomes" id="UP000660708">
    <property type="component" value="Unassembled WGS sequence"/>
</dbReference>